<gene>
    <name evidence="2" type="ORF">Nocox_29595</name>
</gene>
<organism evidence="2 3">
    <name type="scientific">Nonomuraea coxensis DSM 45129</name>
    <dbReference type="NCBI Taxonomy" id="1122611"/>
    <lineage>
        <taxon>Bacteria</taxon>
        <taxon>Bacillati</taxon>
        <taxon>Actinomycetota</taxon>
        <taxon>Actinomycetes</taxon>
        <taxon>Streptosporangiales</taxon>
        <taxon>Streptosporangiaceae</taxon>
        <taxon>Nonomuraea</taxon>
    </lineage>
</organism>
<reference evidence="2 3" key="1">
    <citation type="journal article" date="2021" name="ACS Chem. Biol.">
        <title>Genomic-Led Discovery of a Novel Glycopeptide Antibiotic by Nonomuraea coxensis DSM 45129.</title>
        <authorList>
            <person name="Yushchuk O."/>
            <person name="Vior N.M."/>
            <person name="Andreo-Vidal A."/>
            <person name="Berini F."/>
            <person name="Ruckert C."/>
            <person name="Busche T."/>
            <person name="Binda E."/>
            <person name="Kalinowski J."/>
            <person name="Truman A.W."/>
            <person name="Marinelli F."/>
        </authorList>
    </citation>
    <scope>NUCLEOTIDE SEQUENCE [LARGE SCALE GENOMIC DNA]</scope>
    <source>
        <strain evidence="2 3">DSM 45129</strain>
    </source>
</reference>
<keyword evidence="1" id="KW-0732">Signal</keyword>
<protein>
    <recommendedName>
        <fullName evidence="4">Lipoprotein</fullName>
    </recommendedName>
</protein>
<evidence type="ECO:0000256" key="1">
    <source>
        <dbReference type="SAM" id="SignalP"/>
    </source>
</evidence>
<dbReference type="EMBL" id="CP068985">
    <property type="protein sequence ID" value="QYC43503.1"/>
    <property type="molecule type" value="Genomic_DNA"/>
</dbReference>
<dbReference type="RefSeq" id="WP_020540715.1">
    <property type="nucleotide sequence ID" value="NZ_CP068985.1"/>
</dbReference>
<sequence length="142" mass="15367">MTTFPRLAAFALLAGLVAGCSSSGGWGGYVAAGKDQQQADAVPLSVEQLSAKVGCTPKMQVDSAEIRTGHCKTEVGEFFVNTFKSEKLKDQWMDQAPEYNPHLVGPRWTVLGPLEVLEQLKSPLSGDLHLMDHRVSQTPTPK</sequence>
<name>A0ABX8U764_9ACTN</name>
<evidence type="ECO:0008006" key="4">
    <source>
        <dbReference type="Google" id="ProtNLM"/>
    </source>
</evidence>
<dbReference type="PROSITE" id="PS51257">
    <property type="entry name" value="PROKAR_LIPOPROTEIN"/>
    <property type="match status" value="1"/>
</dbReference>
<evidence type="ECO:0000313" key="2">
    <source>
        <dbReference type="EMBL" id="QYC43503.1"/>
    </source>
</evidence>
<feature type="chain" id="PRO_5047231750" description="Lipoprotein" evidence="1">
    <location>
        <begin position="24"/>
        <end position="142"/>
    </location>
</feature>
<keyword evidence="3" id="KW-1185">Reference proteome</keyword>
<feature type="signal peptide" evidence="1">
    <location>
        <begin position="1"/>
        <end position="23"/>
    </location>
</feature>
<accession>A0ABX8U764</accession>
<dbReference type="Proteomes" id="UP000824681">
    <property type="component" value="Chromosome"/>
</dbReference>
<proteinExistence type="predicted"/>
<evidence type="ECO:0000313" key="3">
    <source>
        <dbReference type="Proteomes" id="UP000824681"/>
    </source>
</evidence>